<dbReference type="OMA" id="ACITIKE"/>
<feature type="domain" description="Reverse transcriptase" evidence="1">
    <location>
        <begin position="492"/>
        <end position="766"/>
    </location>
</feature>
<dbReference type="SUPFAM" id="SSF56672">
    <property type="entry name" value="DNA/RNA polymerases"/>
    <property type="match status" value="1"/>
</dbReference>
<reference evidence="2" key="2">
    <citation type="submission" date="2025-09" db="UniProtKB">
        <authorList>
            <consortium name="Ensembl"/>
        </authorList>
    </citation>
    <scope>IDENTIFICATION</scope>
</reference>
<reference evidence="2" key="1">
    <citation type="submission" date="2025-08" db="UniProtKB">
        <authorList>
            <consortium name="Ensembl"/>
        </authorList>
    </citation>
    <scope>IDENTIFICATION</scope>
</reference>
<dbReference type="Proteomes" id="UP000472272">
    <property type="component" value="Unplaced"/>
</dbReference>
<dbReference type="CDD" id="cd01650">
    <property type="entry name" value="RT_nLTR_like"/>
    <property type="match status" value="1"/>
</dbReference>
<name>A0A670K5V5_PODMU</name>
<dbReference type="Gene3D" id="3.60.10.10">
    <property type="entry name" value="Endonuclease/exonuclease/phosphatase"/>
    <property type="match status" value="1"/>
</dbReference>
<dbReference type="PANTHER" id="PTHR31635:SF196">
    <property type="entry name" value="REVERSE TRANSCRIPTASE DOMAIN-CONTAINING PROTEIN-RELATED"/>
    <property type="match status" value="1"/>
</dbReference>
<dbReference type="Pfam" id="PF03372">
    <property type="entry name" value="Exo_endo_phos"/>
    <property type="match status" value="1"/>
</dbReference>
<keyword evidence="3" id="KW-1185">Reference proteome</keyword>
<dbReference type="GeneTree" id="ENSGT01150000286916"/>
<dbReference type="Ensembl" id="ENSPMRT00000032904.1">
    <property type="protein sequence ID" value="ENSPMRP00000031019.1"/>
    <property type="gene ID" value="ENSPMRG00000020105.1"/>
</dbReference>
<dbReference type="Pfam" id="PF00078">
    <property type="entry name" value="RVT_1"/>
    <property type="match status" value="1"/>
</dbReference>
<protein>
    <recommendedName>
        <fullName evidence="1">Reverse transcriptase domain-containing protein</fullName>
    </recommendedName>
</protein>
<dbReference type="InterPro" id="IPR005135">
    <property type="entry name" value="Endo/exonuclease/phosphatase"/>
</dbReference>
<dbReference type="InterPro" id="IPR036691">
    <property type="entry name" value="Endo/exonu/phosph_ase_sf"/>
</dbReference>
<dbReference type="SUPFAM" id="SSF56219">
    <property type="entry name" value="DNase I-like"/>
    <property type="match status" value="1"/>
</dbReference>
<dbReference type="PANTHER" id="PTHR31635">
    <property type="entry name" value="REVERSE TRANSCRIPTASE DOMAIN-CONTAINING PROTEIN-RELATED"/>
    <property type="match status" value="1"/>
</dbReference>
<dbReference type="AlphaFoldDB" id="A0A670K5V5"/>
<organism evidence="2 3">
    <name type="scientific">Podarcis muralis</name>
    <name type="common">Wall lizard</name>
    <name type="synonym">Lacerta muralis</name>
    <dbReference type="NCBI Taxonomy" id="64176"/>
    <lineage>
        <taxon>Eukaryota</taxon>
        <taxon>Metazoa</taxon>
        <taxon>Chordata</taxon>
        <taxon>Craniata</taxon>
        <taxon>Vertebrata</taxon>
        <taxon>Euteleostomi</taxon>
        <taxon>Lepidosauria</taxon>
        <taxon>Squamata</taxon>
        <taxon>Bifurcata</taxon>
        <taxon>Unidentata</taxon>
        <taxon>Episquamata</taxon>
        <taxon>Laterata</taxon>
        <taxon>Lacertibaenia</taxon>
        <taxon>Lacertidae</taxon>
        <taxon>Podarcis</taxon>
    </lineage>
</organism>
<accession>A0A670K5V5</accession>
<sequence length="1253" mass="149685">MGLKFWNWNINGMNEKKKRNKIEQFLKRKNLDVICLQETHVARRHKKVLINKRLGNEFESSDKGKKRGVVLYVKDKIEAKQIFKDDEGRLIAVQLSWQGENLIVVGVYAPNGNKSEFFKNLEEKLVEYMDQKIILLGDMNGVVSLEMDRHREGVSRDGKLPKSFFSMAKNCNLLDIWRLRHPLDKQFTFYSEPNQSMSRIDQVWISNELCPRVKQVEIRPKVISDHNPLELELESLEIRTFRWRLKDYLLDDQKIAENAQRKLTEYFADNSGKGTKANVVWDAGKAVIRGYFIQQNAIKNKKREKGKEEILKQIMENEQKLIRKPNCRKVKENIKILQTQFAIIINREVEWNIKKLRQRNFEFSNKSGKWLAWQIRKRKEQGIINKITVEGEEITDPKGIRREFLDYYRNLYKNKERNNSRKIERFLKDKMVQKIPIEKRQQLNTPIETEEIEEVIKEFKRGKAPGPDGFTAGYYKEMKSILVEPLKEIMNNTLRRGEIPETWKEAYITFIPKQDADRTLVKNYRPISLLNVDYKIFAGILAKRMKMVLSEIIHKDQAGFLPGRQMRDNIRNIVDMFEYLSARVDKEVIMMFVDAEKAFDNVAWDFMLRNLEHMEVGKDFFNGVKAIYTEQKAKLIINNIVTEEIKIQKGTRQGCPLSPLLFIIVLEVLLNSIRQNEKIKGVTIGQNVYKIKAFADDLVIMTEEPTTTIEEVLKELDQFGELSGFKLNKRKTKMIAKNVDQSALEIIQHQSQIEVVKKLKYLGIWITSKNIDLYKNNYEPVWKEIRKDLEVWGKLKLSFWGRINTIKMNVLPRMQFLFQTIPIIKGSQIFKEWQRVLSRYIWQGKKPRIQYKLLTDIKERGGFALPDLKLYYEASGLCWLKEWVKLVNKELLDLEGFDNRYGWHAYLWYEKRKVHKGFENHIFRGPLIEIWERYKNILEFKVPHWLSPLEAMSVKKINMRSNWATYSQLLIKEEGKWKLKPYEQIKEYVYDWLHYRQVNETFRKDSKERGYVDKDSKFQSEIINNDKKLISKMYRLLLDWNLGDEEIKSVMIHWARDVGHSIQFEDWEKLWKEGLNFTACITIKENVMKMFYRWYITPMKLSKMYKVSNKCWKCNDKEGSFYHMWWECRKVKQFWENIYIELKKILKYTFKKKPEIFLLGILGNEIKKKDCKFVYYAVTAARVILAQKWKQQEMPMIDEWRSKLLDYTESDRMTGKIRYERDQKFIKEWGNYANYLENVSEGRTTLRGFREAL</sequence>
<evidence type="ECO:0000259" key="1">
    <source>
        <dbReference type="PROSITE" id="PS50878"/>
    </source>
</evidence>
<dbReference type="InterPro" id="IPR043502">
    <property type="entry name" value="DNA/RNA_pol_sf"/>
</dbReference>
<dbReference type="PROSITE" id="PS50878">
    <property type="entry name" value="RT_POL"/>
    <property type="match status" value="1"/>
</dbReference>
<evidence type="ECO:0000313" key="3">
    <source>
        <dbReference type="Proteomes" id="UP000472272"/>
    </source>
</evidence>
<proteinExistence type="predicted"/>
<dbReference type="InterPro" id="IPR000477">
    <property type="entry name" value="RT_dom"/>
</dbReference>
<dbReference type="CDD" id="cd09076">
    <property type="entry name" value="L1-EN"/>
    <property type="match status" value="1"/>
</dbReference>
<evidence type="ECO:0000313" key="2">
    <source>
        <dbReference type="Ensembl" id="ENSPMRP00000031019.1"/>
    </source>
</evidence>
<dbReference type="GO" id="GO:0003824">
    <property type="term" value="F:catalytic activity"/>
    <property type="evidence" value="ECO:0007669"/>
    <property type="project" value="InterPro"/>
</dbReference>